<evidence type="ECO:0000313" key="1">
    <source>
        <dbReference type="EMBL" id="CAF2267843.1"/>
    </source>
</evidence>
<reference evidence="1" key="1">
    <citation type="submission" date="2021-01" db="EMBL/GenBank/DDBJ databases">
        <authorList>
            <consortium name="Genoscope - CEA"/>
            <person name="William W."/>
        </authorList>
    </citation>
    <scope>NUCLEOTIDE SEQUENCE</scope>
</reference>
<proteinExistence type="predicted"/>
<gene>
    <name evidence="1" type="ORF">DARMORV10_A04P05940.1</name>
</gene>
<accession>A0A817AG57</accession>
<name>A0A817AG57_BRANA</name>
<sequence>QEIWEDKAGAGERVMLYVRTLYLQYVSQYAHPRLAYICSGLVNIMRGRSFCYTKWHESQVQCGKEDTYREKCFESREASPHVTLSWKPTDVTVFDILFQTHFILIENTMQKDEMVDVEEAKTS</sequence>
<protein>
    <submittedName>
        <fullName evidence="1">(rape) hypothetical protein</fullName>
    </submittedName>
</protein>
<dbReference type="EMBL" id="HG994358">
    <property type="protein sequence ID" value="CAF2267843.1"/>
    <property type="molecule type" value="Genomic_DNA"/>
</dbReference>
<organism evidence="1">
    <name type="scientific">Brassica napus</name>
    <name type="common">Rape</name>
    <dbReference type="NCBI Taxonomy" id="3708"/>
    <lineage>
        <taxon>Eukaryota</taxon>
        <taxon>Viridiplantae</taxon>
        <taxon>Streptophyta</taxon>
        <taxon>Embryophyta</taxon>
        <taxon>Tracheophyta</taxon>
        <taxon>Spermatophyta</taxon>
        <taxon>Magnoliopsida</taxon>
        <taxon>eudicotyledons</taxon>
        <taxon>Gunneridae</taxon>
        <taxon>Pentapetalae</taxon>
        <taxon>rosids</taxon>
        <taxon>malvids</taxon>
        <taxon>Brassicales</taxon>
        <taxon>Brassicaceae</taxon>
        <taxon>Brassiceae</taxon>
        <taxon>Brassica</taxon>
    </lineage>
</organism>
<dbReference type="AlphaFoldDB" id="A0A817AG57"/>
<feature type="non-terminal residue" evidence="1">
    <location>
        <position position="123"/>
    </location>
</feature>
<dbReference type="Proteomes" id="UP001295469">
    <property type="component" value="Chromosome A04"/>
</dbReference>